<organism evidence="1 2">
    <name type="scientific">Pseudomonas putida (strain DOT-T1E)</name>
    <dbReference type="NCBI Taxonomy" id="1196325"/>
    <lineage>
        <taxon>Bacteria</taxon>
        <taxon>Pseudomonadati</taxon>
        <taxon>Pseudomonadota</taxon>
        <taxon>Gammaproteobacteria</taxon>
        <taxon>Pseudomonadales</taxon>
        <taxon>Pseudomonadaceae</taxon>
        <taxon>Pseudomonas</taxon>
    </lineage>
</organism>
<accession>I7CAA2</accession>
<dbReference type="AlphaFoldDB" id="I7CAA2"/>
<dbReference type="Proteomes" id="UP000006503">
    <property type="component" value="Chromosome"/>
</dbReference>
<proteinExistence type="predicted"/>
<reference evidence="2" key="1">
    <citation type="journal article" date="2013" name="Microb. Biotechnol.">
        <title>Metabolic potential of the organic-solvent tolerant Pseudomonas putida DOT-T1E deduced from its annotated genome.</title>
        <authorList>
            <person name="Udaondo Z."/>
            <person name="Molina L."/>
            <person name="Daniels C."/>
            <person name="Gomez M.J."/>
            <person name="Molina-Henares M.A."/>
            <person name="Matilla M.A."/>
            <person name="Roca A."/>
            <person name="Fernandez M."/>
            <person name="Duque E."/>
            <person name="Segura A."/>
            <person name="Ramos J.L."/>
        </authorList>
    </citation>
    <scope>NUCLEOTIDE SEQUENCE [LARGE SCALE GENOMIC DNA]</scope>
    <source>
        <strain evidence="2">DOT-T1E</strain>
    </source>
</reference>
<protein>
    <submittedName>
        <fullName evidence="1">Uncharacterized protein</fullName>
    </submittedName>
</protein>
<dbReference type="KEGG" id="ppx:T1E_4282"/>
<name>I7CAA2_PSEPT</name>
<evidence type="ECO:0000313" key="1">
    <source>
        <dbReference type="EMBL" id="AFO50111.1"/>
    </source>
</evidence>
<dbReference type="EMBL" id="CP003734">
    <property type="protein sequence ID" value="AFO50111.1"/>
    <property type="molecule type" value="Genomic_DNA"/>
</dbReference>
<gene>
    <name evidence="1" type="ordered locus">T1E_4282</name>
</gene>
<sequence>MHGPHCRIVYHYVVFAKQPFMPCVTDLHPENAETREISRSAGLIVHLPLEWWPIMSRHGGLDQKETV</sequence>
<evidence type="ECO:0000313" key="2">
    <source>
        <dbReference type="Proteomes" id="UP000006503"/>
    </source>
</evidence>
<dbReference type="HOGENOM" id="CLU_2809195_0_0_6"/>